<gene>
    <name evidence="3" type="ORF">CYMTET_29714</name>
</gene>
<protein>
    <submittedName>
        <fullName evidence="3">Uncharacterized protein</fullName>
    </submittedName>
</protein>
<evidence type="ECO:0000256" key="1">
    <source>
        <dbReference type="SAM" id="MobiDB-lite"/>
    </source>
</evidence>
<dbReference type="AlphaFoldDB" id="A0AAE0KUN1"/>
<proteinExistence type="predicted"/>
<reference evidence="3 4" key="1">
    <citation type="journal article" date="2015" name="Genome Biol. Evol.">
        <title>Comparative Genomics of a Bacterivorous Green Alga Reveals Evolutionary Causalities and Consequences of Phago-Mixotrophic Mode of Nutrition.</title>
        <authorList>
            <person name="Burns J.A."/>
            <person name="Paasch A."/>
            <person name="Narechania A."/>
            <person name="Kim E."/>
        </authorList>
    </citation>
    <scope>NUCLEOTIDE SEQUENCE [LARGE SCALE GENOMIC DNA]</scope>
    <source>
        <strain evidence="3 4">PLY_AMNH</strain>
    </source>
</reference>
<feature type="chain" id="PRO_5042154864" evidence="2">
    <location>
        <begin position="22"/>
        <end position="275"/>
    </location>
</feature>
<dbReference type="EMBL" id="LGRX02016944">
    <property type="protein sequence ID" value="KAK3261377.1"/>
    <property type="molecule type" value="Genomic_DNA"/>
</dbReference>
<feature type="compositionally biased region" description="Pro residues" evidence="1">
    <location>
        <begin position="32"/>
        <end position="73"/>
    </location>
</feature>
<accession>A0AAE0KUN1</accession>
<dbReference type="InterPro" id="IPR013320">
    <property type="entry name" value="ConA-like_dom_sf"/>
</dbReference>
<dbReference type="Gene3D" id="2.60.120.200">
    <property type="match status" value="1"/>
</dbReference>
<evidence type="ECO:0000313" key="3">
    <source>
        <dbReference type="EMBL" id="KAK3261377.1"/>
    </source>
</evidence>
<dbReference type="SUPFAM" id="SSF49899">
    <property type="entry name" value="Concanavalin A-like lectins/glucanases"/>
    <property type="match status" value="1"/>
</dbReference>
<feature type="signal peptide" evidence="2">
    <location>
        <begin position="1"/>
        <end position="21"/>
    </location>
</feature>
<feature type="region of interest" description="Disordered" evidence="1">
    <location>
        <begin position="32"/>
        <end position="75"/>
    </location>
</feature>
<comment type="caution">
    <text evidence="3">The sequence shown here is derived from an EMBL/GenBank/DDBJ whole genome shotgun (WGS) entry which is preliminary data.</text>
</comment>
<sequence>MKAHLLLLISLAAESFLPSLAQVVADGVIRPPPHPSPPPFPSPPPLPPLRLPSPPPPPPPSPPLTLPPPPRPNTPWWHGTDDDYSLLPTIADMRALALWVYIDSTQSHSLVYLLDARYGNVEAYFSSSTSGTFWDALYVDAKLVNISWTSLSTGQWHHVHFSCPEPLTDDLNVMSEVASGDSVRDGAQDDSFLKEENTDTIGCLKGVLSEVYAWNRPVSPDELHLIVYGPWYDYYGYGGLLSYFTLEEGEGRCDPRAFGWPGRSLALRPGLSCNT</sequence>
<evidence type="ECO:0000256" key="2">
    <source>
        <dbReference type="SAM" id="SignalP"/>
    </source>
</evidence>
<keyword evidence="2" id="KW-0732">Signal</keyword>
<organism evidence="3 4">
    <name type="scientific">Cymbomonas tetramitiformis</name>
    <dbReference type="NCBI Taxonomy" id="36881"/>
    <lineage>
        <taxon>Eukaryota</taxon>
        <taxon>Viridiplantae</taxon>
        <taxon>Chlorophyta</taxon>
        <taxon>Pyramimonadophyceae</taxon>
        <taxon>Pyramimonadales</taxon>
        <taxon>Pyramimonadaceae</taxon>
        <taxon>Cymbomonas</taxon>
    </lineage>
</organism>
<dbReference type="Proteomes" id="UP001190700">
    <property type="component" value="Unassembled WGS sequence"/>
</dbReference>
<name>A0AAE0KUN1_9CHLO</name>
<keyword evidence="4" id="KW-1185">Reference proteome</keyword>
<evidence type="ECO:0000313" key="4">
    <source>
        <dbReference type="Proteomes" id="UP001190700"/>
    </source>
</evidence>